<reference evidence="1" key="1">
    <citation type="submission" date="2023-04" db="EMBL/GenBank/DDBJ databases">
        <title>A chromosome-level genome assembly of the parasitoid wasp Eretmocerus hayati.</title>
        <authorList>
            <person name="Zhong Y."/>
            <person name="Liu S."/>
            <person name="Liu Y."/>
        </authorList>
    </citation>
    <scope>NUCLEOTIDE SEQUENCE</scope>
    <source>
        <strain evidence="1">ZJU_SS_LIU_2023</strain>
    </source>
</reference>
<dbReference type="EMBL" id="CM056742">
    <property type="protein sequence ID" value="KAJ8677517.1"/>
    <property type="molecule type" value="Genomic_DNA"/>
</dbReference>
<sequence length="143" mass="17035">MAPRNLLLEWREKELNTTREEREFYGPIDGVLPQDYPDSYPIIMRSYCITNRDTSVLPIYLNPCNLHIYCKFCFTDDLTNHYVPCDNFHIISYRELTYGHCKDCNELLLTWKPAVNCQYCIEEVLVRSFDLRISNVAVVLKRW</sequence>
<keyword evidence="2" id="KW-1185">Reference proteome</keyword>
<comment type="caution">
    <text evidence="1">The sequence shown here is derived from an EMBL/GenBank/DDBJ whole genome shotgun (WGS) entry which is preliminary data.</text>
</comment>
<name>A0ACC2P500_9HYME</name>
<organism evidence="1 2">
    <name type="scientific">Eretmocerus hayati</name>
    <dbReference type="NCBI Taxonomy" id="131215"/>
    <lineage>
        <taxon>Eukaryota</taxon>
        <taxon>Metazoa</taxon>
        <taxon>Ecdysozoa</taxon>
        <taxon>Arthropoda</taxon>
        <taxon>Hexapoda</taxon>
        <taxon>Insecta</taxon>
        <taxon>Pterygota</taxon>
        <taxon>Neoptera</taxon>
        <taxon>Endopterygota</taxon>
        <taxon>Hymenoptera</taxon>
        <taxon>Apocrita</taxon>
        <taxon>Proctotrupomorpha</taxon>
        <taxon>Chalcidoidea</taxon>
        <taxon>Aphelinidae</taxon>
        <taxon>Aphelininae</taxon>
        <taxon>Eretmocerus</taxon>
    </lineage>
</organism>
<evidence type="ECO:0000313" key="2">
    <source>
        <dbReference type="Proteomes" id="UP001239111"/>
    </source>
</evidence>
<proteinExistence type="predicted"/>
<evidence type="ECO:0000313" key="1">
    <source>
        <dbReference type="EMBL" id="KAJ8677517.1"/>
    </source>
</evidence>
<protein>
    <submittedName>
        <fullName evidence="1">Uncharacterized protein</fullName>
    </submittedName>
</protein>
<dbReference type="Proteomes" id="UP001239111">
    <property type="component" value="Chromosome 2"/>
</dbReference>
<gene>
    <name evidence="1" type="ORF">QAD02_013304</name>
</gene>
<accession>A0ACC2P500</accession>